<keyword evidence="2" id="KW-1185">Reference proteome</keyword>
<protein>
    <submittedName>
        <fullName evidence="1">Uncharacterized protein</fullName>
    </submittedName>
</protein>
<comment type="caution">
    <text evidence="1">The sequence shown here is derived from an EMBL/GenBank/DDBJ whole genome shotgun (WGS) entry which is preliminary data.</text>
</comment>
<gene>
    <name evidence="1" type="ORF">J2T10_001981</name>
</gene>
<reference evidence="1 2" key="1">
    <citation type="submission" date="2023-07" db="EMBL/GenBank/DDBJ databases">
        <title>Sorghum-associated microbial communities from plants grown in Nebraska, USA.</title>
        <authorList>
            <person name="Schachtman D."/>
        </authorList>
    </citation>
    <scope>NUCLEOTIDE SEQUENCE [LARGE SCALE GENOMIC DNA]</scope>
    <source>
        <strain evidence="1 2">CC523</strain>
    </source>
</reference>
<accession>A0ABT9TL05</accession>
<dbReference type="RefSeq" id="WP_306877988.1">
    <property type="nucleotide sequence ID" value="NZ_JAUSSW010000004.1"/>
</dbReference>
<dbReference type="Proteomes" id="UP001244563">
    <property type="component" value="Unassembled WGS sequence"/>
</dbReference>
<name>A0ABT9TL05_PAENI</name>
<organism evidence="1 2">
    <name type="scientific">Paenarthrobacter nicotinovorans</name>
    <name type="common">Arthrobacter nicotinovorans</name>
    <dbReference type="NCBI Taxonomy" id="29320"/>
    <lineage>
        <taxon>Bacteria</taxon>
        <taxon>Bacillati</taxon>
        <taxon>Actinomycetota</taxon>
        <taxon>Actinomycetes</taxon>
        <taxon>Micrococcales</taxon>
        <taxon>Micrococcaceae</taxon>
        <taxon>Paenarthrobacter</taxon>
    </lineage>
</organism>
<evidence type="ECO:0000313" key="2">
    <source>
        <dbReference type="Proteomes" id="UP001244563"/>
    </source>
</evidence>
<proteinExistence type="predicted"/>
<sequence length="84" mass="9902">MIRKKGKAHWVYGCEECAVHATYPDQFRAIEREQAHEKSYAHFGRSIGKAVRETFQPLMDAFGFGRLEPWQEQVFARSLWEDLK</sequence>
<dbReference type="EMBL" id="JAUSSW010000004">
    <property type="protein sequence ID" value="MDQ0102335.1"/>
    <property type="molecule type" value="Genomic_DNA"/>
</dbReference>
<evidence type="ECO:0000313" key="1">
    <source>
        <dbReference type="EMBL" id="MDQ0102335.1"/>
    </source>
</evidence>